<gene>
    <name evidence="1" type="ORF">WH47_06026</name>
</gene>
<dbReference type="AlphaFoldDB" id="A0A0L7QS43"/>
<evidence type="ECO:0000313" key="2">
    <source>
        <dbReference type="Proteomes" id="UP000053825"/>
    </source>
</evidence>
<sequence>MTKYFKEKSKKFYSDDIMALPRRWEVVEQKGDYILSQHLKVCLKYQSKWGNKQHDLIERPNNLKTLRQTRWHNQLIETSNKVINSIFYGRMQLSVE</sequence>
<dbReference type="Proteomes" id="UP000053825">
    <property type="component" value="Unassembled WGS sequence"/>
</dbReference>
<protein>
    <submittedName>
        <fullName evidence="1">Uncharacterized protein</fullName>
    </submittedName>
</protein>
<accession>A0A0L7QS43</accession>
<reference evidence="1 2" key="1">
    <citation type="submission" date="2015-07" db="EMBL/GenBank/DDBJ databases">
        <title>The genome of Habropoda laboriosa.</title>
        <authorList>
            <person name="Pan H."/>
            <person name="Kapheim K."/>
        </authorList>
    </citation>
    <scope>NUCLEOTIDE SEQUENCE [LARGE SCALE GENOMIC DNA]</scope>
    <source>
        <strain evidence="1">0110345459</strain>
    </source>
</reference>
<dbReference type="EMBL" id="KQ414768">
    <property type="protein sequence ID" value="KOC61349.1"/>
    <property type="molecule type" value="Genomic_DNA"/>
</dbReference>
<name>A0A0L7QS43_9HYME</name>
<proteinExistence type="predicted"/>
<organism evidence="1 2">
    <name type="scientific">Habropoda laboriosa</name>
    <dbReference type="NCBI Taxonomy" id="597456"/>
    <lineage>
        <taxon>Eukaryota</taxon>
        <taxon>Metazoa</taxon>
        <taxon>Ecdysozoa</taxon>
        <taxon>Arthropoda</taxon>
        <taxon>Hexapoda</taxon>
        <taxon>Insecta</taxon>
        <taxon>Pterygota</taxon>
        <taxon>Neoptera</taxon>
        <taxon>Endopterygota</taxon>
        <taxon>Hymenoptera</taxon>
        <taxon>Apocrita</taxon>
        <taxon>Aculeata</taxon>
        <taxon>Apoidea</taxon>
        <taxon>Anthophila</taxon>
        <taxon>Apidae</taxon>
        <taxon>Habropoda</taxon>
    </lineage>
</organism>
<keyword evidence="2" id="KW-1185">Reference proteome</keyword>
<evidence type="ECO:0000313" key="1">
    <source>
        <dbReference type="EMBL" id="KOC61349.1"/>
    </source>
</evidence>